<evidence type="ECO:0000256" key="1">
    <source>
        <dbReference type="SAM" id="Phobius"/>
    </source>
</evidence>
<gene>
    <name evidence="3" type="ORF">P343_05635</name>
</gene>
<dbReference type="OrthoDB" id="9845387at2"/>
<keyword evidence="1" id="KW-0472">Membrane</keyword>
<feature type="transmembrane region" description="Helical" evidence="1">
    <location>
        <begin position="64"/>
        <end position="84"/>
    </location>
</feature>
<dbReference type="AlphaFoldDB" id="V6IZ79"/>
<reference evidence="3 4" key="1">
    <citation type="journal article" date="2013" name="Genome Announc.">
        <title>Genome Sequence of Sporolactobacillus laevolacticus DSM442, an Efficient Polymer-Grade D-Lactate Producer from Agricultural Waste Cottonseed as a Nitrogen Source.</title>
        <authorList>
            <person name="Wang H."/>
            <person name="Wang L."/>
            <person name="Ju J."/>
            <person name="Yu B."/>
            <person name="Ma Y."/>
        </authorList>
    </citation>
    <scope>NUCLEOTIDE SEQUENCE [LARGE SCALE GENOMIC DNA]</scope>
    <source>
        <strain evidence="3 4">DSM 442</strain>
    </source>
</reference>
<dbReference type="EMBL" id="AWTC01000004">
    <property type="protein sequence ID" value="EST12750.1"/>
    <property type="molecule type" value="Genomic_DNA"/>
</dbReference>
<dbReference type="STRING" id="1395513.P343_05635"/>
<organism evidence="3 4">
    <name type="scientific">Sporolactobacillus laevolacticus DSM 442</name>
    <dbReference type="NCBI Taxonomy" id="1395513"/>
    <lineage>
        <taxon>Bacteria</taxon>
        <taxon>Bacillati</taxon>
        <taxon>Bacillota</taxon>
        <taxon>Bacilli</taxon>
        <taxon>Bacillales</taxon>
        <taxon>Sporolactobacillaceae</taxon>
        <taxon>Sporolactobacillus</taxon>
    </lineage>
</organism>
<evidence type="ECO:0000259" key="2">
    <source>
        <dbReference type="Pfam" id="PF13273"/>
    </source>
</evidence>
<dbReference type="RefSeq" id="WP_023509423.1">
    <property type="nucleotide sequence ID" value="NZ_AWTC01000004.1"/>
</dbReference>
<name>V6IZ79_9BACL</name>
<feature type="transmembrane region" description="Helical" evidence="1">
    <location>
        <begin position="91"/>
        <end position="108"/>
    </location>
</feature>
<feature type="transmembrane region" description="Helical" evidence="1">
    <location>
        <begin position="12"/>
        <end position="32"/>
    </location>
</feature>
<keyword evidence="1" id="KW-0812">Transmembrane</keyword>
<accession>V6IZ79</accession>
<comment type="caution">
    <text evidence="3">The sequence shown here is derived from an EMBL/GenBank/DDBJ whole genome shotgun (WGS) entry which is preliminary data.</text>
</comment>
<keyword evidence="1" id="KW-1133">Transmembrane helix</keyword>
<keyword evidence="4" id="KW-1185">Reference proteome</keyword>
<dbReference type="PATRIC" id="fig|1395513.3.peg.1151"/>
<feature type="domain" description="DUF4064" evidence="2">
    <location>
        <begin position="3"/>
        <end position="101"/>
    </location>
</feature>
<dbReference type="InterPro" id="IPR025273">
    <property type="entry name" value="DUF4064"/>
</dbReference>
<protein>
    <recommendedName>
        <fullName evidence="2">DUF4064 domain-containing protein</fullName>
    </recommendedName>
</protein>
<proteinExistence type="predicted"/>
<dbReference type="Proteomes" id="UP000018296">
    <property type="component" value="Unassembled WGS sequence"/>
</dbReference>
<sequence length="136" mass="14238">MYKRTVERIVGIIGLVIAGLQTGAGIFSLVVAHSSMLKSKMLSADSADHVHAQLAEMNRVGTSFLIFSGLAFVLALCAICLLSAKRKGTKSGILLVSAGVIILGNLLVAGPNPGMFSAALLMISGIITLQRKPKLY</sequence>
<evidence type="ECO:0000313" key="4">
    <source>
        <dbReference type="Proteomes" id="UP000018296"/>
    </source>
</evidence>
<dbReference type="Pfam" id="PF13273">
    <property type="entry name" value="DUF4064"/>
    <property type="match status" value="1"/>
</dbReference>
<evidence type="ECO:0000313" key="3">
    <source>
        <dbReference type="EMBL" id="EST12750.1"/>
    </source>
</evidence>